<dbReference type="Pfam" id="PF02729">
    <property type="entry name" value="OTCace_N"/>
    <property type="match status" value="1"/>
</dbReference>
<evidence type="ECO:0000313" key="10">
    <source>
        <dbReference type="Proteomes" id="UP001152795"/>
    </source>
</evidence>
<dbReference type="PANTHER" id="PTHR45753">
    <property type="entry name" value="ORNITHINE CARBAMOYLTRANSFERASE, MITOCHONDRIAL"/>
    <property type="match status" value="1"/>
</dbReference>
<dbReference type="EMBL" id="CACRXK020001468">
    <property type="protein sequence ID" value="CAB3989330.1"/>
    <property type="molecule type" value="Genomic_DNA"/>
</dbReference>
<dbReference type="InterPro" id="IPR006132">
    <property type="entry name" value="Asp/Orn_carbamoyltranf_P-bd"/>
</dbReference>
<dbReference type="UniPathway" id="UPA00158">
    <property type="reaction ID" value="UER00271"/>
</dbReference>
<dbReference type="GO" id="GO:0004585">
    <property type="term" value="F:ornithine carbamoyltransferase activity"/>
    <property type="evidence" value="ECO:0007669"/>
    <property type="project" value="UniProtKB-EC"/>
</dbReference>
<dbReference type="PROSITE" id="PS00097">
    <property type="entry name" value="CARBAMOYLTRANSFERASE"/>
    <property type="match status" value="1"/>
</dbReference>
<dbReference type="GO" id="GO:0005739">
    <property type="term" value="C:mitochondrion"/>
    <property type="evidence" value="ECO:0007669"/>
    <property type="project" value="TreeGrafter"/>
</dbReference>
<dbReference type="PRINTS" id="PR00100">
    <property type="entry name" value="AOTCASE"/>
</dbReference>
<evidence type="ECO:0000256" key="6">
    <source>
        <dbReference type="ARBA" id="ARBA00022605"/>
    </source>
</evidence>
<keyword evidence="6" id="KW-0028">Amino-acid biosynthesis</keyword>
<dbReference type="PRINTS" id="PR00102">
    <property type="entry name" value="OTCASE"/>
</dbReference>
<dbReference type="Proteomes" id="UP001152795">
    <property type="component" value="Unassembled WGS sequence"/>
</dbReference>
<dbReference type="SUPFAM" id="SSF53671">
    <property type="entry name" value="Aspartate/ornithine carbamoyltransferase"/>
    <property type="match status" value="1"/>
</dbReference>
<dbReference type="NCBIfam" id="NF001986">
    <property type="entry name" value="PRK00779.1"/>
    <property type="match status" value="1"/>
</dbReference>
<keyword evidence="7 8" id="KW-0808">Transferase</keyword>
<evidence type="ECO:0000313" key="9">
    <source>
        <dbReference type="EMBL" id="CAB3989330.1"/>
    </source>
</evidence>
<comment type="similarity">
    <text evidence="2">Belongs to the aspartate/ornithine carbamoyltransferase superfamily. OTCase family.</text>
</comment>
<dbReference type="Pfam" id="PF00185">
    <property type="entry name" value="OTCace"/>
    <property type="match status" value="1"/>
</dbReference>
<comment type="caution">
    <text evidence="9">The sequence shown here is derived from an EMBL/GenBank/DDBJ whole genome shotgun (WGS) entry which is preliminary data.</text>
</comment>
<evidence type="ECO:0000256" key="3">
    <source>
        <dbReference type="ARBA" id="ARBA00011233"/>
    </source>
</evidence>
<evidence type="ECO:0000256" key="2">
    <source>
        <dbReference type="ARBA" id="ARBA00007805"/>
    </source>
</evidence>
<dbReference type="Gene3D" id="3.40.50.1370">
    <property type="entry name" value="Aspartate/ornithine carbamoyltransferase"/>
    <property type="match status" value="2"/>
</dbReference>
<evidence type="ECO:0000256" key="8">
    <source>
        <dbReference type="RuleBase" id="RU003634"/>
    </source>
</evidence>
<dbReference type="InterPro" id="IPR006130">
    <property type="entry name" value="Asp/Orn_carbamoylTrfase"/>
</dbReference>
<dbReference type="InterPro" id="IPR006131">
    <property type="entry name" value="Asp_carbamoyltransf_Asp/Orn-bd"/>
</dbReference>
<name>A0A6S7GXY9_PARCT</name>
<comment type="subunit">
    <text evidence="3">Homotrimer.</text>
</comment>
<dbReference type="AlphaFoldDB" id="A0A6S7GXY9"/>
<dbReference type="GO" id="GO:0019240">
    <property type="term" value="P:citrulline biosynthetic process"/>
    <property type="evidence" value="ECO:0007669"/>
    <property type="project" value="TreeGrafter"/>
</dbReference>
<dbReference type="InterPro" id="IPR002292">
    <property type="entry name" value="Orn/put_carbamltrans"/>
</dbReference>
<evidence type="ECO:0000256" key="1">
    <source>
        <dbReference type="ARBA" id="ARBA00004695"/>
    </source>
</evidence>
<dbReference type="InterPro" id="IPR036901">
    <property type="entry name" value="Asp/Orn_carbamoylTrfase_sf"/>
</dbReference>
<accession>A0A6S7GXY9</accession>
<comment type="pathway">
    <text evidence="1">Nitrogen metabolism; urea cycle; L-citrulline from L-ornithine and carbamoyl phosphate: step 1/1.</text>
</comment>
<evidence type="ECO:0000256" key="7">
    <source>
        <dbReference type="ARBA" id="ARBA00022679"/>
    </source>
</evidence>
<gene>
    <name evidence="9" type="ORF">PACLA_8A011851</name>
</gene>
<dbReference type="GO" id="GO:0000050">
    <property type="term" value="P:urea cycle"/>
    <property type="evidence" value="ECO:0007669"/>
    <property type="project" value="UniProtKB-UniPathway"/>
</dbReference>
<dbReference type="FunFam" id="3.40.50.1370:FF:000009">
    <property type="entry name" value="Ornithine carbamoyltransferase, mitochondrial"/>
    <property type="match status" value="1"/>
</dbReference>
<evidence type="ECO:0000256" key="4">
    <source>
        <dbReference type="ARBA" id="ARBA00013007"/>
    </source>
</evidence>
<dbReference type="NCBIfam" id="TIGR00658">
    <property type="entry name" value="orni_carb_tr"/>
    <property type="match status" value="1"/>
</dbReference>
<keyword evidence="5" id="KW-0055">Arginine biosynthesis</keyword>
<reference evidence="9" key="1">
    <citation type="submission" date="2020-04" db="EMBL/GenBank/DDBJ databases">
        <authorList>
            <person name="Alioto T."/>
            <person name="Alioto T."/>
            <person name="Gomez Garrido J."/>
        </authorList>
    </citation>
    <scope>NUCLEOTIDE SEQUENCE</scope>
    <source>
        <strain evidence="9">A484AB</strain>
    </source>
</reference>
<organism evidence="9 10">
    <name type="scientific">Paramuricea clavata</name>
    <name type="common">Red gorgonian</name>
    <name type="synonym">Violescent sea-whip</name>
    <dbReference type="NCBI Taxonomy" id="317549"/>
    <lineage>
        <taxon>Eukaryota</taxon>
        <taxon>Metazoa</taxon>
        <taxon>Cnidaria</taxon>
        <taxon>Anthozoa</taxon>
        <taxon>Octocorallia</taxon>
        <taxon>Malacalcyonacea</taxon>
        <taxon>Plexauridae</taxon>
        <taxon>Paramuricea</taxon>
    </lineage>
</organism>
<dbReference type="GO" id="GO:0016597">
    <property type="term" value="F:amino acid binding"/>
    <property type="evidence" value="ECO:0007669"/>
    <property type="project" value="InterPro"/>
</dbReference>
<dbReference type="PANTHER" id="PTHR45753:SF3">
    <property type="entry name" value="ORNITHINE TRANSCARBAMYLASE, MITOCHONDRIAL"/>
    <property type="match status" value="1"/>
</dbReference>
<protein>
    <recommendedName>
        <fullName evidence="4">ornithine carbamoyltransferase</fullName>
        <ecNumber evidence="4">2.1.3.3</ecNumber>
    </recommendedName>
</protein>
<proteinExistence type="inferred from homology"/>
<dbReference type="EC" id="2.1.3.3" evidence="4"/>
<dbReference type="OrthoDB" id="10252326at2759"/>
<evidence type="ECO:0000256" key="5">
    <source>
        <dbReference type="ARBA" id="ARBA00022571"/>
    </source>
</evidence>
<dbReference type="GO" id="GO:0042450">
    <property type="term" value="P:L-arginine biosynthetic process via ornithine"/>
    <property type="evidence" value="ECO:0007669"/>
    <property type="project" value="TreeGrafter"/>
</dbReference>
<sequence length="367" mass="41295">MSLRSIFNKASRSVSQLLCRNQRYPAIIPQRLRSDDSLDSFDDNPYSFVDETFLSMKGRNELEIKHLLWIAADLKERIKKWNETIRPLEGKSVAMIFQKRSTRTRVSTETGVALLGGHSVFLTESDIHLGVSESLADTARVLSGFVDVILARVNVHDDLKTLAKNASVPVVNGLSDIFHPLQILADFLTLQEHYGYLHGLNLAWVGDGNNITHSLMMAAPKVGINLNIATPKGYEPHTDLRKACAEFAEEHGTSVNYTSDPREACAGANVIVTDTWVSMGQETEAQKRLKDFKGYQVNDELVKVAADNWTFLHCLPRKPYEVSDEVFYSDHSLVWQEAENRKWTVMAVIASLVTDLEPEIPVPKWKQ</sequence>
<keyword evidence="10" id="KW-1185">Reference proteome</keyword>